<proteinExistence type="predicted"/>
<keyword evidence="3" id="KW-0804">Transcription</keyword>
<dbReference type="PROSITE" id="PS50977">
    <property type="entry name" value="HTH_TETR_2"/>
    <property type="match status" value="1"/>
</dbReference>
<dbReference type="PRINTS" id="PR00455">
    <property type="entry name" value="HTHTETR"/>
</dbReference>
<evidence type="ECO:0000256" key="4">
    <source>
        <dbReference type="PROSITE-ProRule" id="PRU00335"/>
    </source>
</evidence>
<dbReference type="FunFam" id="1.10.10.60:FF:000141">
    <property type="entry name" value="TetR family transcriptional regulator"/>
    <property type="match status" value="1"/>
</dbReference>
<feature type="DNA-binding region" description="H-T-H motif" evidence="4">
    <location>
        <begin position="37"/>
        <end position="56"/>
    </location>
</feature>
<dbReference type="InterPro" id="IPR009057">
    <property type="entry name" value="Homeodomain-like_sf"/>
</dbReference>
<keyword evidence="7" id="KW-1185">Reference proteome</keyword>
<evidence type="ECO:0000313" key="6">
    <source>
        <dbReference type="EMBL" id="QJQ07651.1"/>
    </source>
</evidence>
<dbReference type="KEGG" id="upi:EJG51_007890"/>
<sequence length="212" mass="23853">MICPFKPRWERRKDARPQELLAAALDHFVERGFAATRLDDVARAAGVSKGTLYLYFSSKEELFKAVVRESVIPMLGEAEDMLGQFTGTSAELLRLLMTTWWEKIGNTKLSGLTKLMIGEAGNFPELAHFYQEEVIDRSDKLVTAMLERGIARGEIRQLDTAIAARILIAPMIMIMIWKHSQGICPIEPNKLDAYLEQYIDMATHGLLVKPAA</sequence>
<dbReference type="GO" id="GO:0000976">
    <property type="term" value="F:transcription cis-regulatory region binding"/>
    <property type="evidence" value="ECO:0007669"/>
    <property type="project" value="TreeGrafter"/>
</dbReference>
<dbReference type="AlphaFoldDB" id="A0A6M4A8N9"/>
<keyword evidence="2 4" id="KW-0238">DNA-binding</keyword>
<evidence type="ECO:0000256" key="3">
    <source>
        <dbReference type="ARBA" id="ARBA00023163"/>
    </source>
</evidence>
<organism evidence="6 7">
    <name type="scientific">Undibacterium piscinae</name>
    <dbReference type="NCBI Taxonomy" id="2495591"/>
    <lineage>
        <taxon>Bacteria</taxon>
        <taxon>Pseudomonadati</taxon>
        <taxon>Pseudomonadota</taxon>
        <taxon>Betaproteobacteria</taxon>
        <taxon>Burkholderiales</taxon>
        <taxon>Oxalobacteraceae</taxon>
        <taxon>Undibacterium</taxon>
    </lineage>
</organism>
<dbReference type="InterPro" id="IPR011075">
    <property type="entry name" value="TetR_C"/>
</dbReference>
<dbReference type="PANTHER" id="PTHR30055:SF234">
    <property type="entry name" value="HTH-TYPE TRANSCRIPTIONAL REGULATOR BETI"/>
    <property type="match status" value="1"/>
</dbReference>
<dbReference type="InterPro" id="IPR050109">
    <property type="entry name" value="HTH-type_TetR-like_transc_reg"/>
</dbReference>
<evidence type="ECO:0000313" key="7">
    <source>
        <dbReference type="Proteomes" id="UP000274350"/>
    </source>
</evidence>
<gene>
    <name evidence="6" type="ORF">EJG51_007890</name>
</gene>
<feature type="domain" description="HTH tetR-type" evidence="5">
    <location>
        <begin position="14"/>
        <end position="74"/>
    </location>
</feature>
<evidence type="ECO:0000256" key="1">
    <source>
        <dbReference type="ARBA" id="ARBA00023015"/>
    </source>
</evidence>
<reference evidence="6 7" key="1">
    <citation type="journal article" date="2019" name="Int. J. Syst. Evol. Microbiol.">
        <title>Undibacterium piscinae sp. nov., isolated from Korean shiner intestine.</title>
        <authorList>
            <person name="Lee S.Y."/>
            <person name="Kang W."/>
            <person name="Kim P.S."/>
            <person name="Kim H.S."/>
            <person name="Sung H."/>
            <person name="Shin N.R."/>
            <person name="Whon T.W."/>
            <person name="Yun J.H."/>
            <person name="Lee J.Y."/>
            <person name="Lee J.Y."/>
            <person name="Jung M.J."/>
            <person name="Jeong Y.S."/>
            <person name="Tak E.J."/>
            <person name="Han J.E."/>
            <person name="Hyun D.W."/>
            <person name="Kang M.S."/>
            <person name="Lee K.E."/>
            <person name="Lee B.H."/>
            <person name="Bae J.W."/>
        </authorList>
    </citation>
    <scope>NUCLEOTIDE SEQUENCE [LARGE SCALE GENOMIC DNA]</scope>
    <source>
        <strain evidence="6 7">S11R28</strain>
    </source>
</reference>
<dbReference type="Gene3D" id="1.10.357.10">
    <property type="entry name" value="Tetracycline Repressor, domain 2"/>
    <property type="match status" value="1"/>
</dbReference>
<protein>
    <submittedName>
        <fullName evidence="6">TetR/AcrR family transcriptional regulator</fullName>
    </submittedName>
</protein>
<name>A0A6M4A8N9_9BURK</name>
<evidence type="ECO:0000256" key="2">
    <source>
        <dbReference type="ARBA" id="ARBA00023125"/>
    </source>
</evidence>
<dbReference type="GO" id="GO:0003700">
    <property type="term" value="F:DNA-binding transcription factor activity"/>
    <property type="evidence" value="ECO:0007669"/>
    <property type="project" value="TreeGrafter"/>
</dbReference>
<dbReference type="InterPro" id="IPR036271">
    <property type="entry name" value="Tet_transcr_reg_TetR-rel_C_sf"/>
</dbReference>
<dbReference type="Gene3D" id="1.10.10.60">
    <property type="entry name" value="Homeodomain-like"/>
    <property type="match status" value="1"/>
</dbReference>
<dbReference type="PANTHER" id="PTHR30055">
    <property type="entry name" value="HTH-TYPE TRANSCRIPTIONAL REGULATOR RUTR"/>
    <property type="match status" value="1"/>
</dbReference>
<evidence type="ECO:0000259" key="5">
    <source>
        <dbReference type="PROSITE" id="PS50977"/>
    </source>
</evidence>
<dbReference type="Pfam" id="PF16859">
    <property type="entry name" value="TetR_C_11"/>
    <property type="match status" value="1"/>
</dbReference>
<accession>A0A6M4A8N9</accession>
<dbReference type="SUPFAM" id="SSF46689">
    <property type="entry name" value="Homeodomain-like"/>
    <property type="match status" value="1"/>
</dbReference>
<dbReference type="Pfam" id="PF00440">
    <property type="entry name" value="TetR_N"/>
    <property type="match status" value="1"/>
</dbReference>
<dbReference type="InterPro" id="IPR001647">
    <property type="entry name" value="HTH_TetR"/>
</dbReference>
<keyword evidence="1" id="KW-0805">Transcription regulation</keyword>
<dbReference type="Proteomes" id="UP000274350">
    <property type="component" value="Chromosome"/>
</dbReference>
<dbReference type="SUPFAM" id="SSF48498">
    <property type="entry name" value="Tetracyclin repressor-like, C-terminal domain"/>
    <property type="match status" value="1"/>
</dbReference>
<dbReference type="OrthoDB" id="9809994at2"/>
<dbReference type="EMBL" id="CP051152">
    <property type="protein sequence ID" value="QJQ07651.1"/>
    <property type="molecule type" value="Genomic_DNA"/>
</dbReference>